<accession>A0A5R8QAT4</accession>
<feature type="region of interest" description="Disordered" evidence="1">
    <location>
        <begin position="150"/>
        <end position="169"/>
    </location>
</feature>
<sequence length="378" mass="43173">MANQLTRKDRKRLLERQKQLDAVGKRDDNEIFLDQKRRIHRQITSLNVIDMGDTIHDEEDSTTVREANSRTKFRRQKNVDNILKEVYVTNNEAILNEDTNMRILKNLSLNANRSVELSPVRKMQFKEKQNKFDEITSELRYIIDELNNHKEGIPTQKSSETVTPDSDSDRGIFDVETARTSVNLFAQPERQTEYDELRELISDTMPNRESTAVIGAEPAITEPVTVQPVPTLEKTQPIPRFTQPIETDPDADPLAALLEKRRLEQTTAQPVMAPTVVDSYEEEEELYYEEDEPSTQDFIVNTAQMVFGALKEGDQDDMAELTESYQGVADDFNAIITGDEEQQKMSRIVKVLMVILAILVVAAAGLLALMYFQGNMPF</sequence>
<keyword evidence="2" id="KW-0472">Membrane</keyword>
<protein>
    <submittedName>
        <fullName evidence="3">Uncharacterized protein</fullName>
    </submittedName>
</protein>
<dbReference type="Proteomes" id="UP000306912">
    <property type="component" value="Unassembled WGS sequence"/>
</dbReference>
<reference evidence="3 4" key="1">
    <citation type="submission" date="2019-05" db="EMBL/GenBank/DDBJ databases">
        <title>Culicoidintestinum kansasii gen. nov., sp. nov. from the gastrointestinal tract of the biting midge, Culicoides sonorensis.</title>
        <authorList>
            <person name="Neupane S."/>
            <person name="Ghosh A."/>
            <person name="Gunther S."/>
            <person name="Martin K."/>
            <person name="Zurek L."/>
        </authorList>
    </citation>
    <scope>NUCLEOTIDE SEQUENCE [LARGE SCALE GENOMIC DNA]</scope>
    <source>
        <strain evidence="3 4">CS-1</strain>
    </source>
</reference>
<evidence type="ECO:0000313" key="4">
    <source>
        <dbReference type="Proteomes" id="UP000306912"/>
    </source>
</evidence>
<comment type="caution">
    <text evidence="3">The sequence shown here is derived from an EMBL/GenBank/DDBJ whole genome shotgun (WGS) entry which is preliminary data.</text>
</comment>
<feature type="transmembrane region" description="Helical" evidence="2">
    <location>
        <begin position="351"/>
        <end position="372"/>
    </location>
</feature>
<feature type="compositionally biased region" description="Polar residues" evidence="1">
    <location>
        <begin position="155"/>
        <end position="165"/>
    </location>
</feature>
<dbReference type="AlphaFoldDB" id="A0A5R8QAT4"/>
<proteinExistence type="predicted"/>
<dbReference type="EMBL" id="VBWP01000006">
    <property type="protein sequence ID" value="TLG72980.1"/>
    <property type="molecule type" value="Genomic_DNA"/>
</dbReference>
<keyword evidence="4" id="KW-1185">Reference proteome</keyword>
<organism evidence="3 4">
    <name type="scientific">Culicoidibacter larvae</name>
    <dbReference type="NCBI Taxonomy" id="2579976"/>
    <lineage>
        <taxon>Bacteria</taxon>
        <taxon>Bacillati</taxon>
        <taxon>Bacillota</taxon>
        <taxon>Culicoidibacteria</taxon>
        <taxon>Culicoidibacterales</taxon>
        <taxon>Culicoidibacteraceae</taxon>
        <taxon>Culicoidibacter</taxon>
    </lineage>
</organism>
<evidence type="ECO:0000256" key="2">
    <source>
        <dbReference type="SAM" id="Phobius"/>
    </source>
</evidence>
<name>A0A5R8QAT4_9FIRM</name>
<evidence type="ECO:0000313" key="3">
    <source>
        <dbReference type="EMBL" id="TLG72980.1"/>
    </source>
</evidence>
<keyword evidence="2" id="KW-1133">Transmembrane helix</keyword>
<gene>
    <name evidence="3" type="ORF">FEZ08_08010</name>
</gene>
<evidence type="ECO:0000256" key="1">
    <source>
        <dbReference type="SAM" id="MobiDB-lite"/>
    </source>
</evidence>
<keyword evidence="2" id="KW-0812">Transmembrane</keyword>
<dbReference type="InParanoid" id="A0A5R8QAT4"/>
<dbReference type="RefSeq" id="WP_138191206.1">
    <property type="nucleotide sequence ID" value="NZ_VBWP01000006.1"/>
</dbReference>